<dbReference type="Gene3D" id="2.60.120.1140">
    <property type="entry name" value="Protein of unknown function DUF192"/>
    <property type="match status" value="1"/>
</dbReference>
<gene>
    <name evidence="1" type="ORF">soil367_12610</name>
</gene>
<dbReference type="InterPro" id="IPR003795">
    <property type="entry name" value="DUF192"/>
</dbReference>
<dbReference type="AlphaFoldDB" id="A0A4P7XI28"/>
<dbReference type="Pfam" id="PF02643">
    <property type="entry name" value="DUF192"/>
    <property type="match status" value="1"/>
</dbReference>
<dbReference type="PANTHER" id="PTHR37953">
    <property type="entry name" value="UPF0127 PROTEIN MJ1496"/>
    <property type="match status" value="1"/>
</dbReference>
<accession>A0A4P7XI28</accession>
<name>A0A4P7XI28_9ALTE</name>
<dbReference type="Proteomes" id="UP000298049">
    <property type="component" value="Chromosome"/>
</dbReference>
<dbReference type="PROSITE" id="PS51257">
    <property type="entry name" value="PROKAR_LIPOPROTEIN"/>
    <property type="match status" value="1"/>
</dbReference>
<evidence type="ECO:0000313" key="1">
    <source>
        <dbReference type="EMBL" id="QCF26706.1"/>
    </source>
</evidence>
<sequence>MDRNKSASERGDGRVKSLRIGSSLVVLILLAACKSPGLSAAPEAQSGLTTIDLCVMSQGSAVPVHAEVARSWSERRIGLMGRKHLEPAHGMLFLYDDERAANQGFWMKGTLIPLDIAYLGRDGEILAVQTMAPCREVGRDCPTYSPGVRYWSALETNAGFFDQHLIEKGGSVKEMSPGQCRQTLNPG</sequence>
<protein>
    <submittedName>
        <fullName evidence="1">DUF192 domain-containing protein</fullName>
    </submittedName>
</protein>
<dbReference type="PANTHER" id="PTHR37953:SF1">
    <property type="entry name" value="UPF0127 PROTEIN MJ1496"/>
    <property type="match status" value="1"/>
</dbReference>
<reference evidence="1 2" key="1">
    <citation type="submission" date="2018-07" db="EMBL/GenBank/DDBJ databases">
        <title>Marsedoiliclastica nanhaica gen. nov. sp. nov., a novel marine hydrocarbonoclastic bacterium isolated from an in-situ enriched hydrocarbon-degrading consortium in deep-sea sediment.</title>
        <authorList>
            <person name="Dong C."/>
            <person name="Ma T."/>
            <person name="Liu R."/>
            <person name="Shao Z."/>
        </authorList>
    </citation>
    <scope>NUCLEOTIDE SEQUENCE [LARGE SCALE GENOMIC DNA]</scope>
    <source>
        <strain evidence="2">soil36-7</strain>
    </source>
</reference>
<dbReference type="OrthoDB" id="5526466at2"/>
<keyword evidence="2" id="KW-1185">Reference proteome</keyword>
<proteinExistence type="predicted"/>
<dbReference type="InterPro" id="IPR038695">
    <property type="entry name" value="Saro_0823-like_sf"/>
</dbReference>
<dbReference type="EMBL" id="CP031093">
    <property type="protein sequence ID" value="QCF26706.1"/>
    <property type="molecule type" value="Genomic_DNA"/>
</dbReference>
<evidence type="ECO:0000313" key="2">
    <source>
        <dbReference type="Proteomes" id="UP000298049"/>
    </source>
</evidence>
<organism evidence="1 2">
    <name type="scientific">Hydrocarboniclastica marina</name>
    <dbReference type="NCBI Taxonomy" id="2259620"/>
    <lineage>
        <taxon>Bacteria</taxon>
        <taxon>Pseudomonadati</taxon>
        <taxon>Pseudomonadota</taxon>
        <taxon>Gammaproteobacteria</taxon>
        <taxon>Alteromonadales</taxon>
        <taxon>Alteromonadaceae</taxon>
        <taxon>Hydrocarboniclastica</taxon>
    </lineage>
</organism>
<dbReference type="KEGG" id="hmi:soil367_12610"/>